<organism evidence="1 2">
    <name type="scientific">Cohnella boryungensis</name>
    <dbReference type="NCBI Taxonomy" id="768479"/>
    <lineage>
        <taxon>Bacteria</taxon>
        <taxon>Bacillati</taxon>
        <taxon>Bacillota</taxon>
        <taxon>Bacilli</taxon>
        <taxon>Bacillales</taxon>
        <taxon>Paenibacillaceae</taxon>
        <taxon>Cohnella</taxon>
    </lineage>
</organism>
<sequence>MDWYATVKRHYDAGRYGIADVAKFVVAGKISSAQYETITGEEYEGAA</sequence>
<dbReference type="Pfam" id="PF09693">
    <property type="entry name" value="Phage_XkdX"/>
    <property type="match status" value="1"/>
</dbReference>
<dbReference type="RefSeq" id="WP_204601286.1">
    <property type="nucleotide sequence ID" value="NZ_JBHSED010000040.1"/>
</dbReference>
<gene>
    <name evidence="1" type="ORF">ACFO1S_19910</name>
</gene>
<keyword evidence="2" id="KW-1185">Reference proteome</keyword>
<dbReference type="NCBIfam" id="TIGR01669">
    <property type="entry name" value="phage_XkdX"/>
    <property type="match status" value="1"/>
</dbReference>
<dbReference type="Proteomes" id="UP001595755">
    <property type="component" value="Unassembled WGS sequence"/>
</dbReference>
<dbReference type="EMBL" id="JBHSED010000040">
    <property type="protein sequence ID" value="MFC4305700.1"/>
    <property type="molecule type" value="Genomic_DNA"/>
</dbReference>
<accession>A0ABV8SFB4</accession>
<name>A0ABV8SFB4_9BACL</name>
<dbReference type="InterPro" id="IPR010022">
    <property type="entry name" value="XkdX"/>
</dbReference>
<protein>
    <submittedName>
        <fullName evidence="1">XkdX family protein</fullName>
    </submittedName>
</protein>
<reference evidence="2" key="1">
    <citation type="journal article" date="2019" name="Int. J. Syst. Evol. Microbiol.">
        <title>The Global Catalogue of Microorganisms (GCM) 10K type strain sequencing project: providing services to taxonomists for standard genome sequencing and annotation.</title>
        <authorList>
            <consortium name="The Broad Institute Genomics Platform"/>
            <consortium name="The Broad Institute Genome Sequencing Center for Infectious Disease"/>
            <person name="Wu L."/>
            <person name="Ma J."/>
        </authorList>
    </citation>
    <scope>NUCLEOTIDE SEQUENCE [LARGE SCALE GENOMIC DNA]</scope>
    <source>
        <strain evidence="2">CGMCC 4.1641</strain>
    </source>
</reference>
<comment type="caution">
    <text evidence="1">The sequence shown here is derived from an EMBL/GenBank/DDBJ whole genome shotgun (WGS) entry which is preliminary data.</text>
</comment>
<proteinExistence type="predicted"/>
<evidence type="ECO:0000313" key="2">
    <source>
        <dbReference type="Proteomes" id="UP001595755"/>
    </source>
</evidence>
<evidence type="ECO:0000313" key="1">
    <source>
        <dbReference type="EMBL" id="MFC4305700.1"/>
    </source>
</evidence>